<dbReference type="Proteomes" id="UP000283895">
    <property type="component" value="Unassembled WGS sequence"/>
</dbReference>
<dbReference type="CDD" id="cd11651">
    <property type="entry name" value="YPK1_N_like"/>
    <property type="match status" value="1"/>
</dbReference>
<keyword evidence="3" id="KW-1185">Reference proteome</keyword>
<proteinExistence type="predicted"/>
<dbReference type="STRING" id="356882.A0A423WWM7"/>
<dbReference type="OrthoDB" id="63267at2759"/>
<dbReference type="EMBL" id="LKEA01000007">
    <property type="protein sequence ID" value="ROW07867.1"/>
    <property type="molecule type" value="Genomic_DNA"/>
</dbReference>
<reference evidence="2 3" key="1">
    <citation type="submission" date="2015-09" db="EMBL/GenBank/DDBJ databases">
        <title>Host preference determinants of Valsa canker pathogens revealed by comparative genomics.</title>
        <authorList>
            <person name="Yin Z."/>
            <person name="Huang L."/>
        </authorList>
    </citation>
    <scope>NUCLEOTIDE SEQUENCE [LARGE SCALE GENOMIC DNA]</scope>
    <source>
        <strain evidence="2 3">03-1</strain>
    </source>
</reference>
<name>A0A423WWM7_9PEZI</name>
<evidence type="ECO:0000256" key="1">
    <source>
        <dbReference type="SAM" id="MobiDB-lite"/>
    </source>
</evidence>
<accession>A0A423WWM7</accession>
<protein>
    <recommendedName>
        <fullName evidence="4">C2 domain-containing protein</fullName>
    </recommendedName>
</protein>
<evidence type="ECO:0000313" key="3">
    <source>
        <dbReference type="Proteomes" id="UP000283895"/>
    </source>
</evidence>
<dbReference type="AlphaFoldDB" id="A0A423WWM7"/>
<feature type="region of interest" description="Disordered" evidence="1">
    <location>
        <begin position="1"/>
        <end position="28"/>
    </location>
</feature>
<gene>
    <name evidence="2" type="ORF">VMCG_03661</name>
</gene>
<organism evidence="2 3">
    <name type="scientific">Cytospora schulzeri</name>
    <dbReference type="NCBI Taxonomy" id="448051"/>
    <lineage>
        <taxon>Eukaryota</taxon>
        <taxon>Fungi</taxon>
        <taxon>Dikarya</taxon>
        <taxon>Ascomycota</taxon>
        <taxon>Pezizomycotina</taxon>
        <taxon>Sordariomycetes</taxon>
        <taxon>Sordariomycetidae</taxon>
        <taxon>Diaporthales</taxon>
        <taxon>Cytosporaceae</taxon>
        <taxon>Cytospora</taxon>
    </lineage>
</organism>
<evidence type="ECO:0008006" key="4">
    <source>
        <dbReference type="Google" id="ProtNLM"/>
    </source>
</evidence>
<comment type="caution">
    <text evidence="2">The sequence shown here is derived from an EMBL/GenBank/DDBJ whole genome shotgun (WGS) entry which is preliminary data.</text>
</comment>
<evidence type="ECO:0000313" key="2">
    <source>
        <dbReference type="EMBL" id="ROW07867.1"/>
    </source>
</evidence>
<sequence>MAAPLEVSNALEDDPNLGQENTSPSENDHGIVASEVMSALLNNQPARGKWIVTLHEGVGFSLPEQHNEELHNHRECLDQDDGSQGPFLPYALLDFDKTQVFGHATSGSMENPVWAGDEDPYRFDVSLRTKLTVRLYLGKSDAYKGNQDIYLGTVRLNLSFEEQPPSGTDWFKVENGTGKIRLRFKYVKNRIMERGALDKSGTYIGKSGSVYVYHANKRDSRQPYAVKTIRKASIIPRPDVELLQVDNPFIAGTSSTIFNGSKVSASLDRLSMLLSFFAH</sequence>